<dbReference type="Ensembl" id="ENSSRHT00000099521.1">
    <property type="protein sequence ID" value="ENSSRHP00000096889.1"/>
    <property type="gene ID" value="ENSSRHG00000047598.1"/>
</dbReference>
<keyword evidence="2" id="KW-0347">Helicase</keyword>
<dbReference type="Proteomes" id="UP000472270">
    <property type="component" value="Unassembled WGS sequence"/>
</dbReference>
<dbReference type="Gene3D" id="3.40.50.300">
    <property type="entry name" value="P-loop containing nucleotide triphosphate hydrolases"/>
    <property type="match status" value="1"/>
</dbReference>
<dbReference type="SUPFAM" id="SSF52540">
    <property type="entry name" value="P-loop containing nucleoside triphosphate hydrolases"/>
    <property type="match status" value="1"/>
</dbReference>
<dbReference type="PANTHER" id="PTHR18934:SF257">
    <property type="entry name" value="ATP-DEPENDENT RNA HELICASE DHX30"/>
    <property type="match status" value="1"/>
</dbReference>
<evidence type="ECO:0008006" key="5">
    <source>
        <dbReference type="Google" id="ProtNLM"/>
    </source>
</evidence>
<dbReference type="GO" id="GO:0005737">
    <property type="term" value="C:cytoplasm"/>
    <property type="evidence" value="ECO:0007669"/>
    <property type="project" value="TreeGrafter"/>
</dbReference>
<name>A0A673MVN2_9TELE</name>
<dbReference type="GO" id="GO:0002151">
    <property type="term" value="F:G-quadruplex RNA binding"/>
    <property type="evidence" value="ECO:0007669"/>
    <property type="project" value="TreeGrafter"/>
</dbReference>
<dbReference type="GO" id="GO:0016787">
    <property type="term" value="F:hydrolase activity"/>
    <property type="evidence" value="ECO:0007669"/>
    <property type="project" value="UniProtKB-KW"/>
</dbReference>
<keyword evidence="4" id="KW-1185">Reference proteome</keyword>
<dbReference type="GO" id="GO:0003724">
    <property type="term" value="F:RNA helicase activity"/>
    <property type="evidence" value="ECO:0007669"/>
    <property type="project" value="TreeGrafter"/>
</dbReference>
<dbReference type="AlphaFoldDB" id="A0A673MVN2"/>
<proteinExistence type="predicted"/>
<evidence type="ECO:0000256" key="1">
    <source>
        <dbReference type="ARBA" id="ARBA00022801"/>
    </source>
</evidence>
<sequence>MRAGPGRGAELPVDSYKESVLEAVRASQVVVIAGETGCGKTTRIPRFLLEGQVRRGEGAECNILVTQPRRISAVSVAHLRINPALFQIRLHF</sequence>
<keyword evidence="2" id="KW-0547">Nucleotide-binding</keyword>
<keyword evidence="2" id="KW-0067">ATP-binding</keyword>
<dbReference type="PANTHER" id="PTHR18934">
    <property type="entry name" value="ATP-DEPENDENT RNA HELICASE"/>
    <property type="match status" value="1"/>
</dbReference>
<dbReference type="GO" id="GO:0003678">
    <property type="term" value="F:DNA helicase activity"/>
    <property type="evidence" value="ECO:0007669"/>
    <property type="project" value="TreeGrafter"/>
</dbReference>
<dbReference type="InterPro" id="IPR027417">
    <property type="entry name" value="P-loop_NTPase"/>
</dbReference>
<evidence type="ECO:0000313" key="3">
    <source>
        <dbReference type="Ensembl" id="ENSSRHP00000096889.1"/>
    </source>
</evidence>
<dbReference type="GO" id="GO:0005634">
    <property type="term" value="C:nucleus"/>
    <property type="evidence" value="ECO:0007669"/>
    <property type="project" value="TreeGrafter"/>
</dbReference>
<organism evidence="3 4">
    <name type="scientific">Sinocyclocheilus rhinocerous</name>
    <dbReference type="NCBI Taxonomy" id="307959"/>
    <lineage>
        <taxon>Eukaryota</taxon>
        <taxon>Metazoa</taxon>
        <taxon>Chordata</taxon>
        <taxon>Craniata</taxon>
        <taxon>Vertebrata</taxon>
        <taxon>Euteleostomi</taxon>
        <taxon>Actinopterygii</taxon>
        <taxon>Neopterygii</taxon>
        <taxon>Teleostei</taxon>
        <taxon>Ostariophysi</taxon>
        <taxon>Cypriniformes</taxon>
        <taxon>Cyprinidae</taxon>
        <taxon>Cyprininae</taxon>
        <taxon>Sinocyclocheilus</taxon>
    </lineage>
</organism>
<evidence type="ECO:0000313" key="4">
    <source>
        <dbReference type="Proteomes" id="UP000472270"/>
    </source>
</evidence>
<evidence type="ECO:0000256" key="2">
    <source>
        <dbReference type="ARBA" id="ARBA00022806"/>
    </source>
</evidence>
<keyword evidence="1" id="KW-0378">Hydrolase</keyword>
<protein>
    <recommendedName>
        <fullName evidence="5">Helicase ATP-binding domain-containing protein</fullName>
    </recommendedName>
</protein>
<reference evidence="3" key="2">
    <citation type="submission" date="2025-09" db="UniProtKB">
        <authorList>
            <consortium name="Ensembl"/>
        </authorList>
    </citation>
    <scope>IDENTIFICATION</scope>
</reference>
<reference evidence="3" key="1">
    <citation type="submission" date="2025-08" db="UniProtKB">
        <authorList>
            <consortium name="Ensembl"/>
        </authorList>
    </citation>
    <scope>IDENTIFICATION</scope>
</reference>
<accession>A0A673MVN2</accession>